<keyword evidence="6 8" id="KW-0472">Membrane</keyword>
<feature type="domain" description="ABC transmembrane type-1" evidence="9">
    <location>
        <begin position="94"/>
        <end position="297"/>
    </location>
</feature>
<keyword evidence="11" id="KW-1185">Reference proteome</keyword>
<dbReference type="PANTHER" id="PTHR43163">
    <property type="entry name" value="DIPEPTIDE TRANSPORT SYSTEM PERMEASE PROTEIN DPPB-RELATED"/>
    <property type="match status" value="1"/>
</dbReference>
<dbReference type="GO" id="GO:0005886">
    <property type="term" value="C:plasma membrane"/>
    <property type="evidence" value="ECO:0007669"/>
    <property type="project" value="UniProtKB-SubCell"/>
</dbReference>
<reference evidence="10" key="1">
    <citation type="submission" date="2020-03" db="EMBL/GenBank/DDBJ databases">
        <title>Solimonas marina sp. nov., isolated from deep seawater of the Pacific Ocean.</title>
        <authorList>
            <person name="Liu X."/>
            <person name="Lai Q."/>
            <person name="Sun F."/>
            <person name="Gai Y."/>
            <person name="Li G."/>
            <person name="Shao Z."/>
        </authorList>
    </citation>
    <scope>NUCLEOTIDE SEQUENCE</scope>
    <source>
        <strain evidence="10">C16B3</strain>
    </source>
</reference>
<keyword evidence="3" id="KW-1003">Cell membrane</keyword>
<keyword evidence="4 8" id="KW-0812">Transmembrane</keyword>
<organism evidence="10 11">
    <name type="scientific">Solimonas marina</name>
    <dbReference type="NCBI Taxonomy" id="2714601"/>
    <lineage>
        <taxon>Bacteria</taxon>
        <taxon>Pseudomonadati</taxon>
        <taxon>Pseudomonadota</taxon>
        <taxon>Gammaproteobacteria</taxon>
        <taxon>Nevskiales</taxon>
        <taxon>Nevskiaceae</taxon>
        <taxon>Solimonas</taxon>
    </lineage>
</organism>
<evidence type="ECO:0000313" key="10">
    <source>
        <dbReference type="EMBL" id="NKF23954.1"/>
    </source>
</evidence>
<gene>
    <name evidence="10" type="primary">oppB</name>
    <name evidence="10" type="ORF">G7Y82_16695</name>
</gene>
<evidence type="ECO:0000256" key="2">
    <source>
        <dbReference type="ARBA" id="ARBA00022448"/>
    </source>
</evidence>
<evidence type="ECO:0000256" key="6">
    <source>
        <dbReference type="ARBA" id="ARBA00023136"/>
    </source>
</evidence>
<evidence type="ECO:0000256" key="5">
    <source>
        <dbReference type="ARBA" id="ARBA00022989"/>
    </source>
</evidence>
<protein>
    <submittedName>
        <fullName evidence="10">Oligopeptide ABC transporter permease OppB</fullName>
    </submittedName>
</protein>
<evidence type="ECO:0000259" key="9">
    <source>
        <dbReference type="PROSITE" id="PS50928"/>
    </source>
</evidence>
<dbReference type="CDD" id="cd06261">
    <property type="entry name" value="TM_PBP2"/>
    <property type="match status" value="1"/>
</dbReference>
<comment type="caution">
    <text evidence="10">The sequence shown here is derived from an EMBL/GenBank/DDBJ whole genome shotgun (WGS) entry which is preliminary data.</text>
</comment>
<dbReference type="AlphaFoldDB" id="A0A969WCD2"/>
<dbReference type="InterPro" id="IPR035906">
    <property type="entry name" value="MetI-like_sf"/>
</dbReference>
<dbReference type="Proteomes" id="UP000653472">
    <property type="component" value="Unassembled WGS sequence"/>
</dbReference>
<feature type="transmembrane region" description="Helical" evidence="8">
    <location>
        <begin position="141"/>
        <end position="162"/>
    </location>
</feature>
<dbReference type="Pfam" id="PF19300">
    <property type="entry name" value="BPD_transp_1_N"/>
    <property type="match status" value="1"/>
</dbReference>
<evidence type="ECO:0000256" key="4">
    <source>
        <dbReference type="ARBA" id="ARBA00022692"/>
    </source>
</evidence>
<feature type="transmembrane region" description="Helical" evidence="8">
    <location>
        <begin position="272"/>
        <end position="293"/>
    </location>
</feature>
<comment type="similarity">
    <text evidence="7">Belongs to the binding-protein-dependent transport system permease family. OppBC subfamily.</text>
</comment>
<feature type="transmembrane region" description="Helical" evidence="8">
    <location>
        <begin position="98"/>
        <end position="121"/>
    </location>
</feature>
<feature type="transmembrane region" description="Helical" evidence="8">
    <location>
        <begin position="174"/>
        <end position="193"/>
    </location>
</feature>
<dbReference type="SUPFAM" id="SSF161098">
    <property type="entry name" value="MetI-like"/>
    <property type="match status" value="1"/>
</dbReference>
<evidence type="ECO:0000256" key="1">
    <source>
        <dbReference type="ARBA" id="ARBA00004651"/>
    </source>
</evidence>
<dbReference type="GO" id="GO:0055085">
    <property type="term" value="P:transmembrane transport"/>
    <property type="evidence" value="ECO:0007669"/>
    <property type="project" value="InterPro"/>
</dbReference>
<dbReference type="RefSeq" id="WP_168149268.1">
    <property type="nucleotide sequence ID" value="NZ_JAAVXB010000010.1"/>
</dbReference>
<dbReference type="NCBIfam" id="NF007008">
    <property type="entry name" value="PRK09471.1"/>
    <property type="match status" value="1"/>
</dbReference>
<dbReference type="InterPro" id="IPR000515">
    <property type="entry name" value="MetI-like"/>
</dbReference>
<dbReference type="Pfam" id="PF00528">
    <property type="entry name" value="BPD_transp_1"/>
    <property type="match status" value="1"/>
</dbReference>
<evidence type="ECO:0000256" key="8">
    <source>
        <dbReference type="RuleBase" id="RU363032"/>
    </source>
</evidence>
<evidence type="ECO:0000256" key="3">
    <source>
        <dbReference type="ARBA" id="ARBA00022475"/>
    </source>
</evidence>
<accession>A0A969WCD2</accession>
<sequence>MLSFALRRLLSAVPTLFVLVTLTFFLMRAAPGGPFDGERTLPPQVEAALTREYHLDAPLWRQYLDYLGNLAHGDLGPSFQYEGYRVTELIGDALPVSLALGSAALALSLLLGGVIGAVAALRQGRWIDPLLTHITLIGVSIPNYVIAPLLVLLFAVTLGWLPAGGWHHDRPTDMVLPVIALALPQIAYIARLLRNGLIDALATPYLRTARAKGLPLRLLVLRHAWRPAVLPVISHLGPAAAGLLTGSVVVEQVFGIPGLGRYFVQAALNRDYTLVLGAVLLYGTLIVLFNFVVDLLYGALDPRLRTA</sequence>
<name>A0A969WCD2_9GAMM</name>
<evidence type="ECO:0000313" key="11">
    <source>
        <dbReference type="Proteomes" id="UP000653472"/>
    </source>
</evidence>
<keyword evidence="2 8" id="KW-0813">Transport</keyword>
<keyword evidence="5 8" id="KW-1133">Transmembrane helix</keyword>
<proteinExistence type="inferred from homology"/>
<evidence type="ECO:0000256" key="7">
    <source>
        <dbReference type="ARBA" id="ARBA00024202"/>
    </source>
</evidence>
<dbReference type="PANTHER" id="PTHR43163:SF6">
    <property type="entry name" value="DIPEPTIDE TRANSPORT SYSTEM PERMEASE PROTEIN DPPB-RELATED"/>
    <property type="match status" value="1"/>
</dbReference>
<dbReference type="Gene3D" id="1.10.3720.10">
    <property type="entry name" value="MetI-like"/>
    <property type="match status" value="1"/>
</dbReference>
<dbReference type="EMBL" id="JAAVXB010000010">
    <property type="protein sequence ID" value="NKF23954.1"/>
    <property type="molecule type" value="Genomic_DNA"/>
</dbReference>
<comment type="subcellular location">
    <subcellularLocation>
        <location evidence="1 8">Cell membrane</location>
        <topology evidence="1 8">Multi-pass membrane protein</topology>
    </subcellularLocation>
</comment>
<dbReference type="InterPro" id="IPR045621">
    <property type="entry name" value="BPD_transp_1_N"/>
</dbReference>
<dbReference type="PROSITE" id="PS50928">
    <property type="entry name" value="ABC_TM1"/>
    <property type="match status" value="1"/>
</dbReference>